<accession>A0A0J8VGP3</accession>
<feature type="domain" description="N-acetyltransferase" evidence="2">
    <location>
        <begin position="1"/>
        <end position="130"/>
    </location>
</feature>
<dbReference type="GO" id="GO:0031638">
    <property type="term" value="P:zymogen activation"/>
    <property type="evidence" value="ECO:0007669"/>
    <property type="project" value="InterPro"/>
</dbReference>
<dbReference type="PROSITE" id="PS51186">
    <property type="entry name" value="GNAT"/>
    <property type="match status" value="1"/>
</dbReference>
<protein>
    <recommendedName>
        <fullName evidence="1">PanD regulatory factor</fullName>
    </recommendedName>
</protein>
<dbReference type="InterPro" id="IPR032900">
    <property type="entry name" value="PanZ"/>
</dbReference>
<dbReference type="HAMAP" id="MF_02018">
    <property type="entry name" value="PanZ_PanM"/>
    <property type="match status" value="1"/>
</dbReference>
<feature type="binding site" evidence="1">
    <location>
        <begin position="72"/>
        <end position="79"/>
    </location>
    <ligand>
        <name>CoA</name>
        <dbReference type="ChEBI" id="CHEBI:57287"/>
    </ligand>
</feature>
<dbReference type="GO" id="GO:0016747">
    <property type="term" value="F:acyltransferase activity, transferring groups other than amino-acyl groups"/>
    <property type="evidence" value="ECO:0007669"/>
    <property type="project" value="InterPro"/>
</dbReference>
<name>A0A0J8VGP3_9ENTR</name>
<dbReference type="Gene3D" id="3.40.630.30">
    <property type="match status" value="1"/>
</dbReference>
<dbReference type="Proteomes" id="UP000037315">
    <property type="component" value="Unassembled WGS sequence"/>
</dbReference>
<sequence>MKLTIIRLDTFSEQDYLDLGKIWPEYPADSLRVDETHRIYAARFNDRLLGAVRVLLNGTEGTMDSLRVREVTRRRGVGHYLIEEAIRDNPSITDWRVTDTGVEDRNVMNAFMAALGFTAQQDSWVKRLEA</sequence>
<evidence type="ECO:0000256" key="1">
    <source>
        <dbReference type="HAMAP-Rule" id="MF_02018"/>
    </source>
</evidence>
<dbReference type="OrthoDB" id="5736859at2"/>
<dbReference type="SUPFAM" id="SSF55729">
    <property type="entry name" value="Acyl-CoA N-acyltransferases (Nat)"/>
    <property type="match status" value="1"/>
</dbReference>
<keyword evidence="4" id="KW-1185">Reference proteome</keyword>
<comment type="similarity">
    <text evidence="1">Belongs to the PanZ/PanM family.</text>
</comment>
<dbReference type="PATRIC" id="fig|1656095.3.peg.3993"/>
<dbReference type="InterPro" id="IPR016181">
    <property type="entry name" value="Acyl_CoA_acyltransferase"/>
</dbReference>
<gene>
    <name evidence="1" type="primary">panZ</name>
    <name evidence="3" type="ORF">ACH50_21540</name>
</gene>
<feature type="binding site" evidence="1">
    <location>
        <begin position="66"/>
        <end position="68"/>
    </location>
    <ligand>
        <name>CoA</name>
        <dbReference type="ChEBI" id="CHEBI:57287"/>
    </ligand>
</feature>
<dbReference type="InterPro" id="IPR000182">
    <property type="entry name" value="GNAT_dom"/>
</dbReference>
<evidence type="ECO:0000259" key="2">
    <source>
        <dbReference type="PROSITE" id="PS51186"/>
    </source>
</evidence>
<dbReference type="GO" id="GO:0015940">
    <property type="term" value="P:pantothenate biosynthetic process"/>
    <property type="evidence" value="ECO:0007669"/>
    <property type="project" value="UniProtKB-UniRule"/>
</dbReference>
<reference evidence="3 4" key="1">
    <citation type="submission" date="2015-06" db="EMBL/GenBank/DDBJ databases">
        <title>Genome sequencing of Cronobacter sp. strain DJ34 isolated from petroleum contaminated sludge of Duliajan Oil Fields, Assam, India.</title>
        <authorList>
            <person name="Pal S."/>
            <person name="Banerjee T.D."/>
            <person name="Roy A."/>
            <person name="Sar P."/>
            <person name="Kazy S.K."/>
        </authorList>
    </citation>
    <scope>NUCLEOTIDE SEQUENCE [LARGE SCALE GENOMIC DNA]</scope>
    <source>
        <strain evidence="3 4">DJ34</strain>
    </source>
</reference>
<dbReference type="NCBIfam" id="NF033213">
    <property type="entry name" value="matur_PanM"/>
    <property type="match status" value="1"/>
</dbReference>
<dbReference type="STRING" id="1121863.GCA_000621185_03362"/>
<dbReference type="AlphaFoldDB" id="A0A0J8VGP3"/>
<dbReference type="Pfam" id="PF12568">
    <property type="entry name" value="PanZ"/>
    <property type="match status" value="1"/>
</dbReference>
<organism evidence="3 4">
    <name type="scientific">Franconibacter pulveris</name>
    <dbReference type="NCBI Taxonomy" id="435910"/>
    <lineage>
        <taxon>Bacteria</taxon>
        <taxon>Pseudomonadati</taxon>
        <taxon>Pseudomonadota</taxon>
        <taxon>Gammaproteobacteria</taxon>
        <taxon>Enterobacterales</taxon>
        <taxon>Enterobacteriaceae</taxon>
        <taxon>Franconibacter</taxon>
    </lineage>
</organism>
<comment type="subunit">
    <text evidence="1">Interacts with PanD in the presence of CoA.</text>
</comment>
<dbReference type="EMBL" id="LFEJ01000027">
    <property type="protein sequence ID" value="KMV32608.1"/>
    <property type="molecule type" value="Genomic_DNA"/>
</dbReference>
<keyword evidence="1" id="KW-0566">Pantothenate biosynthesis</keyword>
<comment type="caution">
    <text evidence="3">The sequence shown here is derived from an EMBL/GenBank/DDBJ whole genome shotgun (WGS) entry which is preliminary data.</text>
</comment>
<dbReference type="InterPro" id="IPR040448">
    <property type="entry name" value="PanZ_GNAT"/>
</dbReference>
<dbReference type="RefSeq" id="WP_024557059.1">
    <property type="nucleotide sequence ID" value="NZ_LFEJ01000027.1"/>
</dbReference>
<comment type="function">
    <text evidence="1">Controls both the activation and catalytic activity of PanD in a coenzyme A (CoA)-dependent fashion.</text>
</comment>
<proteinExistence type="inferred from homology"/>
<evidence type="ECO:0000313" key="4">
    <source>
        <dbReference type="Proteomes" id="UP000037315"/>
    </source>
</evidence>
<evidence type="ECO:0000313" key="3">
    <source>
        <dbReference type="EMBL" id="KMV32608.1"/>
    </source>
</evidence>